<dbReference type="Proteomes" id="UP001447188">
    <property type="component" value="Unassembled WGS sequence"/>
</dbReference>
<accession>A0ABR3GP07</accession>
<reference evidence="1 2" key="1">
    <citation type="submission" date="2024-02" db="EMBL/GenBank/DDBJ databases">
        <title>Discinaceae phylogenomics.</title>
        <authorList>
            <person name="Dirks A.C."/>
            <person name="James T.Y."/>
        </authorList>
    </citation>
    <scope>NUCLEOTIDE SEQUENCE [LARGE SCALE GENOMIC DNA]</scope>
    <source>
        <strain evidence="1 2">ACD0624</strain>
    </source>
</reference>
<comment type="caution">
    <text evidence="1">The sequence shown here is derived from an EMBL/GenBank/DDBJ whole genome shotgun (WGS) entry which is preliminary data.</text>
</comment>
<organism evidence="1 2">
    <name type="scientific">Discina gigas</name>
    <dbReference type="NCBI Taxonomy" id="1032678"/>
    <lineage>
        <taxon>Eukaryota</taxon>
        <taxon>Fungi</taxon>
        <taxon>Dikarya</taxon>
        <taxon>Ascomycota</taxon>
        <taxon>Pezizomycotina</taxon>
        <taxon>Pezizomycetes</taxon>
        <taxon>Pezizales</taxon>
        <taxon>Discinaceae</taxon>
        <taxon>Discina</taxon>
    </lineage>
</organism>
<keyword evidence="2" id="KW-1185">Reference proteome</keyword>
<proteinExistence type="predicted"/>
<gene>
    <name evidence="1" type="ORF">Q9L58_003390</name>
</gene>
<name>A0ABR3GP07_9PEZI</name>
<sequence>MSKNSRNNPVVSLSKLYNDIEKISSQDGLSPFHEELLRLLQQKKFLPAGGILGFGLKYKYTYSAVDAYLNGGEIRGMRGLLRTTDKILFALSQTCGLKGELKIVYKMKDYPGISMLASTLSPFPNQGHPYPPTWENTDGCQGLCEKIGGDFIEISDEYSTVEPIVEIKWVSPILHINIMPEFIVKVEGEPVVSRVFGSYVLIMTVPKWSRGRAARAAEVKNDVNPTGDLRVGEISEVGGSRKAGEIVGKSMKSVND</sequence>
<protein>
    <submittedName>
        <fullName evidence="1">Uncharacterized protein</fullName>
    </submittedName>
</protein>
<evidence type="ECO:0000313" key="2">
    <source>
        <dbReference type="Proteomes" id="UP001447188"/>
    </source>
</evidence>
<evidence type="ECO:0000313" key="1">
    <source>
        <dbReference type="EMBL" id="KAL0637666.1"/>
    </source>
</evidence>
<dbReference type="EMBL" id="JBBBZM010000032">
    <property type="protein sequence ID" value="KAL0637666.1"/>
    <property type="molecule type" value="Genomic_DNA"/>
</dbReference>